<keyword evidence="2" id="KW-0413">Isomerase</keyword>
<dbReference type="InterPro" id="IPR016088">
    <property type="entry name" value="Chalcone_isomerase_3-sand"/>
</dbReference>
<evidence type="ECO:0000313" key="3">
    <source>
        <dbReference type="Proteomes" id="UP000318582"/>
    </source>
</evidence>
<gene>
    <name evidence="2" type="ORF">PhCBS80983_g05665</name>
</gene>
<dbReference type="Proteomes" id="UP000318582">
    <property type="component" value="Unassembled WGS sequence"/>
</dbReference>
<comment type="caution">
    <text evidence="2">The sequence shown here is derived from an EMBL/GenBank/DDBJ whole genome shotgun (WGS) entry which is preliminary data.</text>
</comment>
<dbReference type="Pfam" id="PF16035">
    <property type="entry name" value="Chalcone_2"/>
    <property type="match status" value="1"/>
</dbReference>
<protein>
    <submittedName>
        <fullName evidence="2">Chalcone isomerase</fullName>
    </submittedName>
</protein>
<name>A0A507DU03_9FUNG</name>
<dbReference type="GO" id="GO:0016872">
    <property type="term" value="F:intramolecular lyase activity"/>
    <property type="evidence" value="ECO:0007669"/>
    <property type="project" value="InterPro"/>
</dbReference>
<dbReference type="Gene3D" id="3.50.70.10">
    <property type="match status" value="1"/>
</dbReference>
<dbReference type="PANTHER" id="PTHR47284">
    <property type="entry name" value="FATTY-ACID-BINDING PROTEIN 2"/>
    <property type="match status" value="1"/>
</dbReference>
<proteinExistence type="predicted"/>
<organism evidence="2 3">
    <name type="scientific">Powellomyces hirtus</name>
    <dbReference type="NCBI Taxonomy" id="109895"/>
    <lineage>
        <taxon>Eukaryota</taxon>
        <taxon>Fungi</taxon>
        <taxon>Fungi incertae sedis</taxon>
        <taxon>Chytridiomycota</taxon>
        <taxon>Chytridiomycota incertae sedis</taxon>
        <taxon>Chytridiomycetes</taxon>
        <taxon>Spizellomycetales</taxon>
        <taxon>Powellomycetaceae</taxon>
        <taxon>Powellomyces</taxon>
    </lineage>
</organism>
<dbReference type="SUPFAM" id="SSF54626">
    <property type="entry name" value="Chalcone isomerase"/>
    <property type="match status" value="1"/>
</dbReference>
<dbReference type="EMBL" id="QEAQ01000132">
    <property type="protein sequence ID" value="TPX54951.1"/>
    <property type="molecule type" value="Genomic_DNA"/>
</dbReference>
<dbReference type="AlphaFoldDB" id="A0A507DU03"/>
<evidence type="ECO:0000313" key="2">
    <source>
        <dbReference type="EMBL" id="TPX54951.1"/>
    </source>
</evidence>
<dbReference type="InterPro" id="IPR036298">
    <property type="entry name" value="Chalcone_isomerase_sf"/>
</dbReference>
<sequence>MQIATSTLHQATSSSLTATNGAGFLLALAVGSVLIGQSIHAEEARIVPVDVLEEPVSKKPVPAKLELSYGSPLRSHSFRLVGLGVRQVTFLNVSVYTIGFYLDADVMNRLRQSSDWKAGYKPEDMEKYVEKLVRGKGDISVRVEPVRNTDGPHLRNGFMRILTKQMGQENLTEDEKTKVLAAMDEFRSAFPTGKVAKGEVFILTKTDDGVLRMEHEGVEKAYIKNRWIAERLMEGYLREQKSIAPKLRKSVGAGLEAVVRGFTA</sequence>
<dbReference type="InterPro" id="IPR016087">
    <property type="entry name" value="Chalcone_isomerase"/>
</dbReference>
<accession>A0A507DU03</accession>
<keyword evidence="3" id="KW-1185">Reference proteome</keyword>
<evidence type="ECO:0000259" key="1">
    <source>
        <dbReference type="Pfam" id="PF16035"/>
    </source>
</evidence>
<feature type="domain" description="Chalcone isomerase" evidence="1">
    <location>
        <begin position="77"/>
        <end position="251"/>
    </location>
</feature>
<dbReference type="PANTHER" id="PTHR47284:SF3">
    <property type="entry name" value="FATTY-ACID-BINDING PROTEIN 2"/>
    <property type="match status" value="1"/>
</dbReference>
<reference evidence="2 3" key="1">
    <citation type="journal article" date="2019" name="Sci. Rep.">
        <title>Comparative genomics of chytrid fungi reveal insights into the obligate biotrophic and pathogenic lifestyle of Synchytrium endobioticum.</title>
        <authorList>
            <person name="van de Vossenberg B.T.L.H."/>
            <person name="Warris S."/>
            <person name="Nguyen H.D.T."/>
            <person name="van Gent-Pelzer M.P.E."/>
            <person name="Joly D.L."/>
            <person name="van de Geest H.C."/>
            <person name="Bonants P.J.M."/>
            <person name="Smith D.S."/>
            <person name="Levesque C.A."/>
            <person name="van der Lee T.A.J."/>
        </authorList>
    </citation>
    <scope>NUCLEOTIDE SEQUENCE [LARGE SCALE GENOMIC DNA]</scope>
    <source>
        <strain evidence="2 3">CBS 809.83</strain>
    </source>
</reference>
<dbReference type="STRING" id="109895.A0A507DU03"/>